<dbReference type="GO" id="GO:0005634">
    <property type="term" value="C:nucleus"/>
    <property type="evidence" value="ECO:0007669"/>
    <property type="project" value="UniProtKB-SubCell"/>
</dbReference>
<reference evidence="11" key="1">
    <citation type="submission" date="2016-06" db="EMBL/GenBank/DDBJ databases">
        <title>De novo assembly and RNA-Seq shows season-dependent expression and editing in black bear kidneys.</title>
        <authorList>
            <person name="Korstanje R."/>
            <person name="Srivastava A."/>
            <person name="Sarsani V.K."/>
            <person name="Sheehan S.M."/>
            <person name="Seger R.L."/>
            <person name="Barter M.E."/>
            <person name="Lindqvist C."/>
            <person name="Brody L.C."/>
            <person name="Mullikin J.C."/>
        </authorList>
    </citation>
    <scope>NUCLEOTIDE SEQUENCE [LARGE SCALE GENOMIC DNA]</scope>
</reference>
<dbReference type="GO" id="GO:0006357">
    <property type="term" value="P:regulation of transcription by RNA polymerase II"/>
    <property type="evidence" value="ECO:0007669"/>
    <property type="project" value="TreeGrafter"/>
</dbReference>
<keyword evidence="2" id="KW-0479">Metal-binding</keyword>
<keyword evidence="8" id="KW-0539">Nucleus</keyword>
<dbReference type="PANTHER" id="PTHR13006">
    <property type="entry name" value="PAPILLOMAVIRUS REGULATORY FACTOR PRF-1"/>
    <property type="match status" value="1"/>
</dbReference>
<organism evidence="10 11">
    <name type="scientific">Ursus americanus</name>
    <name type="common">American black bear</name>
    <name type="synonym">Euarctos americanus</name>
    <dbReference type="NCBI Taxonomy" id="9643"/>
    <lineage>
        <taxon>Eukaryota</taxon>
        <taxon>Metazoa</taxon>
        <taxon>Chordata</taxon>
        <taxon>Craniata</taxon>
        <taxon>Vertebrata</taxon>
        <taxon>Euteleostomi</taxon>
        <taxon>Mammalia</taxon>
        <taxon>Eutheria</taxon>
        <taxon>Laurasiatheria</taxon>
        <taxon>Carnivora</taxon>
        <taxon>Caniformia</taxon>
        <taxon>Ursidae</taxon>
        <taxon>Ursus</taxon>
    </lineage>
</organism>
<reference evidence="10" key="3">
    <citation type="submission" date="2025-09" db="UniProtKB">
        <authorList>
            <consortium name="Ensembl"/>
        </authorList>
    </citation>
    <scope>IDENTIFICATION</scope>
</reference>
<feature type="region of interest" description="Disordered" evidence="9">
    <location>
        <begin position="1"/>
        <end position="44"/>
    </location>
</feature>
<sequence length="226" mass="24082">GSPFPIWGTRPKEEEGEPEAALRAGWTQRPRLTTSPCHPELSAGPVPVSVEAVWEGAEHGLRDAETHPPGAPGVRWGWQVGVGQARWAKASAPTRRVPGRRQAEPEQSDGEEDFYYTELDVGVDVLTDGLSSLSPGSPTASAPPAFPRLELPEPPTLSSLLRPLALPPVPVLSSAAPHEVCHGDDTYQGCLAPIRLEPQPTTIRTCVPTLPSKLGASPRCVRVEGP</sequence>
<evidence type="ECO:0000256" key="6">
    <source>
        <dbReference type="ARBA" id="ARBA00023125"/>
    </source>
</evidence>
<dbReference type="InterPro" id="IPR052253">
    <property type="entry name" value="CR1/CR2-DNA-binding_regulator"/>
</dbReference>
<dbReference type="GeneTree" id="ENSGT00940000162832"/>
<dbReference type="AlphaFoldDB" id="A0A452R098"/>
<dbReference type="STRING" id="9643.ENSUAMP00000011550"/>
<keyword evidence="7" id="KW-0804">Transcription</keyword>
<feature type="region of interest" description="Disordered" evidence="9">
    <location>
        <begin position="89"/>
        <end position="113"/>
    </location>
</feature>
<dbReference type="GO" id="GO:0000978">
    <property type="term" value="F:RNA polymerase II cis-regulatory region sequence-specific DNA binding"/>
    <property type="evidence" value="ECO:0007669"/>
    <property type="project" value="TreeGrafter"/>
</dbReference>
<dbReference type="PANTHER" id="PTHR13006:SF8">
    <property type="entry name" value="SLC2A4 REGULATOR"/>
    <property type="match status" value="1"/>
</dbReference>
<proteinExistence type="predicted"/>
<evidence type="ECO:0000256" key="9">
    <source>
        <dbReference type="SAM" id="MobiDB-lite"/>
    </source>
</evidence>
<evidence type="ECO:0000256" key="8">
    <source>
        <dbReference type="ARBA" id="ARBA00023242"/>
    </source>
</evidence>
<keyword evidence="5" id="KW-0805">Transcription regulation</keyword>
<feature type="region of interest" description="Disordered" evidence="9">
    <location>
        <begin position="129"/>
        <end position="151"/>
    </location>
</feature>
<evidence type="ECO:0000256" key="4">
    <source>
        <dbReference type="ARBA" id="ARBA00022833"/>
    </source>
</evidence>
<evidence type="ECO:0000256" key="5">
    <source>
        <dbReference type="ARBA" id="ARBA00023015"/>
    </source>
</evidence>
<keyword evidence="3" id="KW-0863">Zinc-finger</keyword>
<reference evidence="10" key="2">
    <citation type="submission" date="2025-08" db="UniProtKB">
        <authorList>
            <consortium name="Ensembl"/>
        </authorList>
    </citation>
    <scope>IDENTIFICATION</scope>
</reference>
<comment type="subcellular location">
    <subcellularLocation>
        <location evidence="1">Nucleus</location>
    </subcellularLocation>
</comment>
<keyword evidence="6" id="KW-0238">DNA-binding</keyword>
<evidence type="ECO:0000313" key="10">
    <source>
        <dbReference type="Ensembl" id="ENSUAMP00000011550.1"/>
    </source>
</evidence>
<dbReference type="GO" id="GO:0003700">
    <property type="term" value="F:DNA-binding transcription factor activity"/>
    <property type="evidence" value="ECO:0007669"/>
    <property type="project" value="TreeGrafter"/>
</dbReference>
<name>A0A452R098_URSAM</name>
<accession>A0A452R098</accession>
<keyword evidence="11" id="KW-1185">Reference proteome</keyword>
<evidence type="ECO:0000256" key="3">
    <source>
        <dbReference type="ARBA" id="ARBA00022771"/>
    </source>
</evidence>
<evidence type="ECO:0000256" key="7">
    <source>
        <dbReference type="ARBA" id="ARBA00023163"/>
    </source>
</evidence>
<feature type="compositionally biased region" description="Low complexity" evidence="9">
    <location>
        <begin position="131"/>
        <end position="149"/>
    </location>
</feature>
<dbReference type="GO" id="GO:0008270">
    <property type="term" value="F:zinc ion binding"/>
    <property type="evidence" value="ECO:0007669"/>
    <property type="project" value="UniProtKB-KW"/>
</dbReference>
<evidence type="ECO:0000313" key="11">
    <source>
        <dbReference type="Proteomes" id="UP000291022"/>
    </source>
</evidence>
<protein>
    <submittedName>
        <fullName evidence="10">Uncharacterized protein</fullName>
    </submittedName>
</protein>
<dbReference type="Ensembl" id="ENSUAMT00000012988.1">
    <property type="protein sequence ID" value="ENSUAMP00000011550.1"/>
    <property type="gene ID" value="ENSUAMG00000009418.1"/>
</dbReference>
<evidence type="ECO:0000256" key="1">
    <source>
        <dbReference type="ARBA" id="ARBA00004123"/>
    </source>
</evidence>
<evidence type="ECO:0000256" key="2">
    <source>
        <dbReference type="ARBA" id="ARBA00022723"/>
    </source>
</evidence>
<dbReference type="Proteomes" id="UP000291022">
    <property type="component" value="Unassembled WGS sequence"/>
</dbReference>
<keyword evidence="4" id="KW-0862">Zinc</keyword>